<dbReference type="InterPro" id="IPR024983">
    <property type="entry name" value="CHAT_dom"/>
</dbReference>
<gene>
    <name evidence="5" type="ordered locus">Halhy_4408</name>
</gene>
<dbReference type="eggNOG" id="COG4995">
    <property type="taxonomic scope" value="Bacteria"/>
</dbReference>
<dbReference type="PANTHER" id="PTHR45641">
    <property type="entry name" value="TETRATRICOPEPTIDE REPEAT PROTEIN (AFU_ORTHOLOGUE AFUA_6G03870)"/>
    <property type="match status" value="1"/>
</dbReference>
<dbReference type="PRINTS" id="PR00381">
    <property type="entry name" value="KINESINLIGHT"/>
</dbReference>
<proteinExistence type="predicted"/>
<sequence length="952" mass="106385">MRNYLLLALCLITGLLSAQVVDSVALRRVDSLIRISRDFTSKGNFAKAFEVTAAAEKIALEKFGNRSVAYGVCCDNRGRINAFNSNYTEAEKWHLESKAIQENALRKEHPNYAATLNSLASLYREMGNYEKAEAFHLESKAIRKKVLGTQDPNYAGSLINLATLYTTMGDYEKAEPLLLEAKEIFEVRLKDRAHRFYPNCLHSLASLYSETGNYEKAESLWLESKVIVERQVGKEHPRYVTDLINLAALYSKMGNYTKAEPLYLEANATWAKLLGKEHPSYAINLDNLATLYINMGYYEKAELLILEAKGIWERVLGRQHPSFASSLMSLSGLYFETRRYEKAEPLILEARAVQEKVLRRQHPDNIESLSNLATLYAAIGNFEKAEPLYQESSLLIRRLAEKAVRHLSEREVRNYLKKISNINDLAQSFAQESASKTMIMECYDNTLFYKGFLLQTSNQIKRLALSDPATAEKFNQLKSFERRLAAQYTQPIATQNSEPIADLEAKANDLEKDLARTVAGFGQALRQVKWQDVQSVLKPGQAAIEFVSYRFFKKIVTDSTFYAALVLLPGTDTPKFIHLFEEKQLTTLLKTEGNPQDTSFINSLYSAAKKGSQLYNLIWKPIAAVLPLGTTVYCSPSGLLHRLNLGAIPTPDGKTLAEKNRLSILGSTRQLVITPVPTTQQSATAQLYGGIQYDATPTVAANIPAKPEDMAARRGPDISQNDSTLRGENWNYLRWTEVEISAAANVMKSKGIVSNLKKGSEATEESFKALGEGSPSPRILHVATHGFFFPDPKELKPGEEQAIGEKTFKVSDNPMIRSGLMLAGSNHAWKTGKPLHPGLEDGILTAYEISQMNLANTELVVLSACETGLGDLVGNEGVYGLQRAFKIAGAKYLIMSLWQVPDFQTQVFMTAFYKHWLEGKMAIPEAFRATQAELRGKYSSEAFKWAGFVLVE</sequence>
<dbReference type="HOGENOM" id="CLU_002404_1_0_10"/>
<dbReference type="Pfam" id="PF13424">
    <property type="entry name" value="TPR_12"/>
    <property type="match status" value="3"/>
</dbReference>
<feature type="chain" id="PRO_5003315921" evidence="3">
    <location>
        <begin position="19"/>
        <end position="952"/>
    </location>
</feature>
<feature type="signal peptide" evidence="3">
    <location>
        <begin position="1"/>
        <end position="18"/>
    </location>
</feature>
<evidence type="ECO:0000313" key="6">
    <source>
        <dbReference type="Proteomes" id="UP000008461"/>
    </source>
</evidence>
<dbReference type="eggNOG" id="COG0457">
    <property type="taxonomic scope" value="Bacteria"/>
</dbReference>
<dbReference type="Proteomes" id="UP000008461">
    <property type="component" value="Chromosome"/>
</dbReference>
<dbReference type="STRING" id="760192.Halhy_4408"/>
<evidence type="ECO:0000256" key="3">
    <source>
        <dbReference type="SAM" id="SignalP"/>
    </source>
</evidence>
<dbReference type="InterPro" id="IPR019734">
    <property type="entry name" value="TPR_rpt"/>
</dbReference>
<feature type="domain" description="CHAT" evidence="4">
    <location>
        <begin position="610"/>
        <end position="951"/>
    </location>
</feature>
<keyword evidence="3" id="KW-0732">Signal</keyword>
<protein>
    <submittedName>
        <fullName evidence="5">Tetratricopeptide TPR_1 repeat-containing protein</fullName>
    </submittedName>
</protein>
<evidence type="ECO:0000256" key="1">
    <source>
        <dbReference type="ARBA" id="ARBA00022737"/>
    </source>
</evidence>
<reference evidence="5 6" key="1">
    <citation type="journal article" date="2011" name="Stand. Genomic Sci.">
        <title>Complete genome sequence of Haliscomenobacter hydrossis type strain (O).</title>
        <authorList>
            <consortium name="US DOE Joint Genome Institute (JGI-PGF)"/>
            <person name="Daligault H."/>
            <person name="Lapidus A."/>
            <person name="Zeytun A."/>
            <person name="Nolan M."/>
            <person name="Lucas S."/>
            <person name="Del Rio T.G."/>
            <person name="Tice H."/>
            <person name="Cheng J.F."/>
            <person name="Tapia R."/>
            <person name="Han C."/>
            <person name="Goodwin L."/>
            <person name="Pitluck S."/>
            <person name="Liolios K."/>
            <person name="Pagani I."/>
            <person name="Ivanova N."/>
            <person name="Huntemann M."/>
            <person name="Mavromatis K."/>
            <person name="Mikhailova N."/>
            <person name="Pati A."/>
            <person name="Chen A."/>
            <person name="Palaniappan K."/>
            <person name="Land M."/>
            <person name="Hauser L."/>
            <person name="Brambilla E.M."/>
            <person name="Rohde M."/>
            <person name="Verbarg S."/>
            <person name="Goker M."/>
            <person name="Bristow J."/>
            <person name="Eisen J.A."/>
            <person name="Markowitz V."/>
            <person name="Hugenholtz P."/>
            <person name="Kyrpides N.C."/>
            <person name="Klenk H.P."/>
            <person name="Woyke T."/>
        </authorList>
    </citation>
    <scope>NUCLEOTIDE SEQUENCE [LARGE SCALE GENOMIC DNA]</scope>
    <source>
        <strain evidence="6">ATCC 27775 / DSM 1100 / LMG 10767 / O</strain>
    </source>
</reference>
<organism evidence="5 6">
    <name type="scientific">Haliscomenobacter hydrossis (strain ATCC 27775 / DSM 1100 / LMG 10767 / O)</name>
    <dbReference type="NCBI Taxonomy" id="760192"/>
    <lineage>
        <taxon>Bacteria</taxon>
        <taxon>Pseudomonadati</taxon>
        <taxon>Bacteroidota</taxon>
        <taxon>Saprospiria</taxon>
        <taxon>Saprospirales</taxon>
        <taxon>Haliscomenobacteraceae</taxon>
        <taxon>Haliscomenobacter</taxon>
    </lineage>
</organism>
<reference key="2">
    <citation type="submission" date="2011-04" db="EMBL/GenBank/DDBJ databases">
        <title>Complete sequence of chromosome of Haliscomenobacter hydrossis DSM 1100.</title>
        <authorList>
            <consortium name="US DOE Joint Genome Institute (JGI-PGF)"/>
            <person name="Lucas S."/>
            <person name="Han J."/>
            <person name="Lapidus A."/>
            <person name="Bruce D."/>
            <person name="Goodwin L."/>
            <person name="Pitluck S."/>
            <person name="Peters L."/>
            <person name="Kyrpides N."/>
            <person name="Mavromatis K."/>
            <person name="Ivanova N."/>
            <person name="Ovchinnikova G."/>
            <person name="Pagani I."/>
            <person name="Daligault H."/>
            <person name="Detter J.C."/>
            <person name="Han C."/>
            <person name="Land M."/>
            <person name="Hauser L."/>
            <person name="Markowitz V."/>
            <person name="Cheng J.-F."/>
            <person name="Hugenholtz P."/>
            <person name="Woyke T."/>
            <person name="Wu D."/>
            <person name="Verbarg S."/>
            <person name="Frueling A."/>
            <person name="Brambilla E."/>
            <person name="Klenk H.-P."/>
            <person name="Eisen J.A."/>
        </authorList>
    </citation>
    <scope>NUCLEOTIDE SEQUENCE</scope>
    <source>
        <strain>DSM 1100</strain>
    </source>
</reference>
<keyword evidence="6" id="KW-1185">Reference proteome</keyword>
<dbReference type="RefSeq" id="WP_013766790.1">
    <property type="nucleotide sequence ID" value="NC_015510.1"/>
</dbReference>
<dbReference type="AlphaFoldDB" id="F4KQW7"/>
<keyword evidence="2" id="KW-0802">TPR repeat</keyword>
<dbReference type="KEGG" id="hhy:Halhy_4408"/>
<keyword evidence="1" id="KW-0677">Repeat</keyword>
<evidence type="ECO:0000256" key="2">
    <source>
        <dbReference type="ARBA" id="ARBA00022803"/>
    </source>
</evidence>
<dbReference type="Pfam" id="PF12770">
    <property type="entry name" value="CHAT"/>
    <property type="match status" value="1"/>
</dbReference>
<dbReference type="Pfam" id="PF13374">
    <property type="entry name" value="TPR_10"/>
    <property type="match status" value="1"/>
</dbReference>
<dbReference type="InterPro" id="IPR011990">
    <property type="entry name" value="TPR-like_helical_dom_sf"/>
</dbReference>
<evidence type="ECO:0000259" key="4">
    <source>
        <dbReference type="Pfam" id="PF12770"/>
    </source>
</evidence>
<dbReference type="SUPFAM" id="SSF48452">
    <property type="entry name" value="TPR-like"/>
    <property type="match status" value="3"/>
</dbReference>
<dbReference type="SMART" id="SM00028">
    <property type="entry name" value="TPR"/>
    <property type="match status" value="7"/>
</dbReference>
<name>F4KQW7_HALH1</name>
<dbReference type="PANTHER" id="PTHR45641:SF19">
    <property type="entry name" value="NEPHROCYSTIN-3"/>
    <property type="match status" value="1"/>
</dbReference>
<dbReference type="Gene3D" id="1.25.40.10">
    <property type="entry name" value="Tetratricopeptide repeat domain"/>
    <property type="match status" value="2"/>
</dbReference>
<evidence type="ECO:0000313" key="5">
    <source>
        <dbReference type="EMBL" id="AEE52252.1"/>
    </source>
</evidence>
<accession>F4KQW7</accession>
<dbReference type="OrthoDB" id="9771112at2"/>
<dbReference type="EMBL" id="CP002691">
    <property type="protein sequence ID" value="AEE52252.1"/>
    <property type="molecule type" value="Genomic_DNA"/>
</dbReference>